<proteinExistence type="predicted"/>
<accession>A0ABD3GSC1</accession>
<dbReference type="InterPro" id="IPR001878">
    <property type="entry name" value="Znf_CCHC"/>
</dbReference>
<dbReference type="InterPro" id="IPR036875">
    <property type="entry name" value="Znf_CCHC_sf"/>
</dbReference>
<dbReference type="PANTHER" id="PTHR31286">
    <property type="entry name" value="GLYCINE-RICH CELL WALL STRUCTURAL PROTEIN 1.8-LIKE"/>
    <property type="match status" value="1"/>
</dbReference>
<keyword evidence="5" id="KW-1185">Reference proteome</keyword>
<feature type="compositionally biased region" description="Basic and acidic residues" evidence="2">
    <location>
        <begin position="432"/>
        <end position="453"/>
    </location>
</feature>
<dbReference type="GO" id="GO:0008270">
    <property type="term" value="F:zinc ion binding"/>
    <property type="evidence" value="ECO:0007669"/>
    <property type="project" value="UniProtKB-KW"/>
</dbReference>
<evidence type="ECO:0000256" key="1">
    <source>
        <dbReference type="PROSITE-ProRule" id="PRU00047"/>
    </source>
</evidence>
<feature type="compositionally biased region" description="Basic and acidic residues" evidence="2">
    <location>
        <begin position="544"/>
        <end position="555"/>
    </location>
</feature>
<feature type="domain" description="CCHC-type" evidence="3">
    <location>
        <begin position="385"/>
        <end position="400"/>
    </location>
</feature>
<keyword evidence="1" id="KW-0862">Zinc</keyword>
<organism evidence="4 5">
    <name type="scientific">Riccia sorocarpa</name>
    <dbReference type="NCBI Taxonomy" id="122646"/>
    <lineage>
        <taxon>Eukaryota</taxon>
        <taxon>Viridiplantae</taxon>
        <taxon>Streptophyta</taxon>
        <taxon>Embryophyta</taxon>
        <taxon>Marchantiophyta</taxon>
        <taxon>Marchantiopsida</taxon>
        <taxon>Marchantiidae</taxon>
        <taxon>Marchantiales</taxon>
        <taxon>Ricciaceae</taxon>
        <taxon>Riccia</taxon>
    </lineage>
</organism>
<comment type="caution">
    <text evidence="4">The sequence shown here is derived from an EMBL/GenBank/DDBJ whole genome shotgun (WGS) entry which is preliminary data.</text>
</comment>
<evidence type="ECO:0000313" key="4">
    <source>
        <dbReference type="EMBL" id="KAL3681067.1"/>
    </source>
</evidence>
<feature type="compositionally biased region" description="Polar residues" evidence="2">
    <location>
        <begin position="49"/>
        <end position="61"/>
    </location>
</feature>
<dbReference type="PROSITE" id="PS50158">
    <property type="entry name" value="ZF_CCHC"/>
    <property type="match status" value="1"/>
</dbReference>
<dbReference type="EMBL" id="JBJQOH010000007">
    <property type="protein sequence ID" value="KAL3681067.1"/>
    <property type="molecule type" value="Genomic_DNA"/>
</dbReference>
<dbReference type="PANTHER" id="PTHR31286:SF180">
    <property type="entry name" value="OS10G0362600 PROTEIN"/>
    <property type="match status" value="1"/>
</dbReference>
<feature type="region of interest" description="Disordered" evidence="2">
    <location>
        <begin position="49"/>
        <end position="125"/>
    </location>
</feature>
<sequence length="649" mass="71585">MADPDMVYAERHFLMESTRQIQQRIQEFNRVVDPSVRISDVNNTSWIQNSAPTRVVHTQQHTAERSHENSRSHQAPGAASLQAGSASSSRVGQHPGISPASVTRGISQPAGEGVGNSDPAAASTYGKPQNLLVNEWPSLNSQGAAPKANTVNASSAGKNLPRVEEVESAEIEEILDGLISNSLPVENIEGVKEEDIVEIDPGFLVSSTRYLKENSVVIYTMDLKVSFKYVENWADIVFRQTLGVKINGICSLSHNCYQVIFESSQGRNHVFANAPSYMGEAMVYTLPWDPRFNPRELRTRSVPIWGELPDVPPNCVPYGLALMATLGVLLYATKNVETQHSNLLKGCVLMDISRPLKDEKFFRVPGFRDKLIRQKIRYSGFPDACFECKRRGHIALNCPEKLNQGGTQVAAENKEGSGEQQAKAAARPVPKPKTDTYPRRATSGKKDKEEKQEFQTVRRKGWRPFKDPQFRPPSTVDNRFGVLQVEEEDPETDETWGQRFEGADEDHEMEGAQEDTTEPRKPVCREEENPSNDQLGGGAVPGGKETETQEKTHEGEGEDHDCPMIPEGDENFGSFEEAEWSNARIASVRGVDATNRLSCASCNRLDFAEGRKKTKPDEEVGKSSGATAAKKNEKTGTTNGASGSKPART</sequence>
<dbReference type="SUPFAM" id="SSF57756">
    <property type="entry name" value="Retrovirus zinc finger-like domains"/>
    <property type="match status" value="1"/>
</dbReference>
<feature type="compositionally biased region" description="Basic and acidic residues" evidence="2">
    <location>
        <begin position="62"/>
        <end position="71"/>
    </location>
</feature>
<feature type="region of interest" description="Disordered" evidence="2">
    <location>
        <begin position="502"/>
        <end position="577"/>
    </location>
</feature>
<keyword evidence="1" id="KW-0479">Metal-binding</keyword>
<evidence type="ECO:0000259" key="3">
    <source>
        <dbReference type="PROSITE" id="PS50158"/>
    </source>
</evidence>
<evidence type="ECO:0000313" key="5">
    <source>
        <dbReference type="Proteomes" id="UP001633002"/>
    </source>
</evidence>
<feature type="compositionally biased region" description="Basic and acidic residues" evidence="2">
    <location>
        <begin position="606"/>
        <end position="621"/>
    </location>
</feature>
<feature type="region of interest" description="Disordered" evidence="2">
    <location>
        <begin position="606"/>
        <end position="649"/>
    </location>
</feature>
<feature type="compositionally biased region" description="Acidic residues" evidence="2">
    <location>
        <begin position="503"/>
        <end position="516"/>
    </location>
</feature>
<protein>
    <recommendedName>
        <fullName evidence="3">CCHC-type domain-containing protein</fullName>
    </recommendedName>
</protein>
<feature type="compositionally biased region" description="Basic and acidic residues" evidence="2">
    <location>
        <begin position="517"/>
        <end position="528"/>
    </location>
</feature>
<evidence type="ECO:0000256" key="2">
    <source>
        <dbReference type="SAM" id="MobiDB-lite"/>
    </source>
</evidence>
<gene>
    <name evidence="4" type="ORF">R1sor_024023</name>
</gene>
<dbReference type="InterPro" id="IPR040256">
    <property type="entry name" value="At4g02000-like"/>
</dbReference>
<reference evidence="4 5" key="1">
    <citation type="submission" date="2024-09" db="EMBL/GenBank/DDBJ databases">
        <title>Chromosome-scale assembly of Riccia sorocarpa.</title>
        <authorList>
            <person name="Paukszto L."/>
        </authorList>
    </citation>
    <scope>NUCLEOTIDE SEQUENCE [LARGE SCALE GENOMIC DNA]</scope>
    <source>
        <strain evidence="4">LP-2024</strain>
        <tissue evidence="4">Aerial parts of the thallus</tissue>
    </source>
</reference>
<dbReference type="AlphaFoldDB" id="A0ABD3GSC1"/>
<keyword evidence="1" id="KW-0863">Zinc-finger</keyword>
<feature type="region of interest" description="Disordered" evidence="2">
    <location>
        <begin position="407"/>
        <end position="476"/>
    </location>
</feature>
<dbReference type="Proteomes" id="UP001633002">
    <property type="component" value="Unassembled WGS sequence"/>
</dbReference>
<feature type="compositionally biased region" description="Low complexity" evidence="2">
    <location>
        <begin position="74"/>
        <end position="89"/>
    </location>
</feature>
<name>A0ABD3GSC1_9MARC</name>